<gene>
    <name evidence="6" type="primary">tpx</name>
    <name evidence="8" type="ORF">appser6_16410</name>
</gene>
<keyword evidence="2 6" id="KW-0049">Antioxidant</keyword>
<name>A0A828PQF8_ACTPL</name>
<proteinExistence type="inferred from homology"/>
<feature type="domain" description="Thioredoxin" evidence="7">
    <location>
        <begin position="21"/>
        <end position="169"/>
    </location>
</feature>
<feature type="active site" description="Cysteine sulfenic acid (-SOH) intermediate" evidence="6">
    <location>
        <position position="63"/>
    </location>
</feature>
<dbReference type="CDD" id="cd03014">
    <property type="entry name" value="PRX_Atyp2cys"/>
    <property type="match status" value="1"/>
</dbReference>
<reference evidence="8 9" key="1">
    <citation type="journal article" date="2010" name="J. Bacteriol.">
        <title>Comparative genomic characterization of Actinobacillus pleuropneumoniae.</title>
        <authorList>
            <person name="Xu Z."/>
            <person name="Chen X."/>
            <person name="Li L."/>
            <person name="Li T."/>
            <person name="Wang S."/>
            <person name="Chen H."/>
            <person name="Zhou R."/>
        </authorList>
    </citation>
    <scope>NUCLEOTIDE SEQUENCE [LARGE SCALE GENOMIC DNA]</scope>
    <source>
        <strain evidence="8 9">Femo</strain>
    </source>
</reference>
<dbReference type="PROSITE" id="PS01265">
    <property type="entry name" value="TPX"/>
    <property type="match status" value="1"/>
</dbReference>
<evidence type="ECO:0000256" key="1">
    <source>
        <dbReference type="ARBA" id="ARBA00022559"/>
    </source>
</evidence>
<dbReference type="NCBIfam" id="NF001808">
    <property type="entry name" value="PRK00522.1"/>
    <property type="match status" value="1"/>
</dbReference>
<dbReference type="InterPro" id="IPR036249">
    <property type="entry name" value="Thioredoxin-like_sf"/>
</dbReference>
<keyword evidence="3 6" id="KW-0560">Oxidoreductase</keyword>
<evidence type="ECO:0000256" key="2">
    <source>
        <dbReference type="ARBA" id="ARBA00022862"/>
    </source>
</evidence>
<keyword evidence="5 6" id="KW-0676">Redox-active center</keyword>
<dbReference type="EMBL" id="ADOG01000028">
    <property type="protein sequence ID" value="EFM91414.1"/>
    <property type="molecule type" value="Genomic_DNA"/>
</dbReference>
<dbReference type="Proteomes" id="UP000005341">
    <property type="component" value="Unassembled WGS sequence"/>
</dbReference>
<dbReference type="InterPro" id="IPR013740">
    <property type="entry name" value="Redoxin"/>
</dbReference>
<evidence type="ECO:0000256" key="3">
    <source>
        <dbReference type="ARBA" id="ARBA00023002"/>
    </source>
</evidence>
<comment type="catalytic activity">
    <reaction evidence="6">
        <text>a hydroperoxide + [thioredoxin]-dithiol = an alcohol + [thioredoxin]-disulfide + H2O</text>
        <dbReference type="Rhea" id="RHEA:62620"/>
        <dbReference type="Rhea" id="RHEA-COMP:10698"/>
        <dbReference type="Rhea" id="RHEA-COMP:10700"/>
        <dbReference type="ChEBI" id="CHEBI:15377"/>
        <dbReference type="ChEBI" id="CHEBI:29950"/>
        <dbReference type="ChEBI" id="CHEBI:30879"/>
        <dbReference type="ChEBI" id="CHEBI:35924"/>
        <dbReference type="ChEBI" id="CHEBI:50058"/>
        <dbReference type="EC" id="1.11.1.24"/>
    </reaction>
</comment>
<dbReference type="AlphaFoldDB" id="A0A828PQF8"/>
<comment type="subunit">
    <text evidence="6">Homodimer.</text>
</comment>
<accession>A0A828PQF8</accession>
<dbReference type="EC" id="1.11.1.24" evidence="6"/>
<comment type="similarity">
    <text evidence="6">Belongs to the peroxiredoxin family. Tpx subfamily.</text>
</comment>
<dbReference type="Gene3D" id="3.40.30.10">
    <property type="entry name" value="Glutaredoxin"/>
    <property type="match status" value="1"/>
</dbReference>
<evidence type="ECO:0000313" key="9">
    <source>
        <dbReference type="Proteomes" id="UP000005341"/>
    </source>
</evidence>
<dbReference type="InterPro" id="IPR050455">
    <property type="entry name" value="Tpx_Peroxidase_subfamily"/>
</dbReference>
<feature type="disulfide bond" description="Redox-active" evidence="6">
    <location>
        <begin position="63"/>
        <end position="97"/>
    </location>
</feature>
<keyword evidence="1 6" id="KW-0575">Peroxidase</keyword>
<comment type="caution">
    <text evidence="8">The sequence shown here is derived from an EMBL/GenBank/DDBJ whole genome shotgun (WGS) entry which is preliminary data.</text>
</comment>
<comment type="function">
    <text evidence="6">Thiol-specific peroxidase that catalyzes the reduction of hydrogen peroxide and organic hydroperoxides to water and alcohols, respectively. Plays a role in cell protection against oxidative stress by detoxifying peroxides.</text>
</comment>
<organism evidence="8 9">
    <name type="scientific">Actinobacillus pleuropneumoniae serovar 6 str. Femo</name>
    <dbReference type="NCBI Taxonomy" id="754256"/>
    <lineage>
        <taxon>Bacteria</taxon>
        <taxon>Pseudomonadati</taxon>
        <taxon>Pseudomonadota</taxon>
        <taxon>Gammaproteobacteria</taxon>
        <taxon>Pasteurellales</taxon>
        <taxon>Pasteurellaceae</taxon>
        <taxon>Actinobacillus</taxon>
    </lineage>
</organism>
<comment type="miscellaneous">
    <text evidence="6">The active site is a conserved redox-active cysteine residue, the peroxidatic cysteine (C(P)), which makes the nucleophilic attack on the peroxide substrate. The peroxide oxidizes the C(P)-SH to cysteine sulfenic acid (C(P)-SOH), which then reacts with another cysteine residue, the resolving cysteine (C(R)), to form a disulfide bridge. The disulfide is subsequently reduced by an appropriate electron donor to complete the catalytic cycle. In this atypical 2-Cys peroxiredoxin, C(R) is present in the same subunit to form an intramolecular disulfide. The disulfide is subsequently reduced by thioredoxin.</text>
</comment>
<evidence type="ECO:0000256" key="4">
    <source>
        <dbReference type="ARBA" id="ARBA00023157"/>
    </source>
</evidence>
<evidence type="ECO:0000313" key="8">
    <source>
        <dbReference type="EMBL" id="EFM91414.1"/>
    </source>
</evidence>
<evidence type="ECO:0000259" key="7">
    <source>
        <dbReference type="PROSITE" id="PS51352"/>
    </source>
</evidence>
<keyword evidence="4 6" id="KW-1015">Disulfide bond</keyword>
<dbReference type="InterPro" id="IPR013766">
    <property type="entry name" value="Thioredoxin_domain"/>
</dbReference>
<dbReference type="HAMAP" id="MF_00269">
    <property type="entry name" value="Tpx"/>
    <property type="match status" value="1"/>
</dbReference>
<dbReference type="Pfam" id="PF08534">
    <property type="entry name" value="Redoxin"/>
    <property type="match status" value="1"/>
</dbReference>
<dbReference type="GO" id="GO:0008379">
    <property type="term" value="F:thioredoxin peroxidase activity"/>
    <property type="evidence" value="ECO:0007669"/>
    <property type="project" value="UniProtKB-UniRule"/>
</dbReference>
<dbReference type="PANTHER" id="PTHR43110:SF1">
    <property type="entry name" value="THIOL PEROXIDASE"/>
    <property type="match status" value="1"/>
</dbReference>
<evidence type="ECO:0000256" key="6">
    <source>
        <dbReference type="HAMAP-Rule" id="MF_00269"/>
    </source>
</evidence>
<protein>
    <recommendedName>
        <fullName evidence="6">Thiol peroxidase</fullName>
        <shortName evidence="6">Tpx</shortName>
        <ecNumber evidence="6">1.11.1.24</ecNumber>
    </recommendedName>
    <alternativeName>
        <fullName evidence="6">Peroxiredoxin tpx</fullName>
        <shortName evidence="6">Prx</shortName>
    </alternativeName>
    <alternativeName>
        <fullName evidence="6">Thioredoxin peroxidase</fullName>
    </alternativeName>
    <alternativeName>
        <fullName evidence="6">Thioredoxin-dependent peroxiredoxin</fullName>
    </alternativeName>
</protein>
<evidence type="ECO:0000256" key="5">
    <source>
        <dbReference type="ARBA" id="ARBA00023284"/>
    </source>
</evidence>
<dbReference type="PROSITE" id="PS51352">
    <property type="entry name" value="THIOREDOXIN_2"/>
    <property type="match status" value="1"/>
</dbReference>
<sequence>MFKMSNVTLMGNPITVAGIFPQVGDTVADFSLVNNGLENVALASFAGKRKVLNIFPSIDTGVCATSVRVFNQKAADLSNTVVLCISADLPFAQARFCGAEGIENVQTLSTFRNKATHNALGVDIQSGPLAGLTSRSVIVLDENNRVLHSELVSEIKNEPNYEAALAVLA</sequence>
<dbReference type="PANTHER" id="PTHR43110">
    <property type="entry name" value="THIOL PEROXIDASE"/>
    <property type="match status" value="1"/>
</dbReference>
<dbReference type="InterPro" id="IPR018219">
    <property type="entry name" value="Tpx_CS"/>
</dbReference>
<dbReference type="SUPFAM" id="SSF52833">
    <property type="entry name" value="Thioredoxin-like"/>
    <property type="match status" value="1"/>
</dbReference>
<dbReference type="InterPro" id="IPR002065">
    <property type="entry name" value="TPX"/>
</dbReference>